<dbReference type="AlphaFoldDB" id="A0A6L2LA93"/>
<comment type="caution">
    <text evidence="3">The sequence shown here is derived from an EMBL/GenBank/DDBJ whole genome shotgun (WGS) entry which is preliminary data.</text>
</comment>
<dbReference type="InterPro" id="IPR026960">
    <property type="entry name" value="RVT-Znf"/>
</dbReference>
<sequence length="755" mass="88086">MEAMEGYYNRNENNGRWDYRKKQDATKGSTSDSDNRDEIYKSQNEEVVSPKRKRAENINRGNENCVEKSIGKESVNDAGNCSYNRFTLLNELVGEKELIPSVAQRKIINEYMNKKRDESGIGNQGWIREKISNWEFSSNGEDNNKGCRIMVGWNLETICRKVRFFCPMVYASNSYTERRKLWKDLGSQKIITNGEPWVTLGDFNVTLKVEEHSNGSSIPSNEMNELAETLKKLDKILINEAFMDKFQTANGMFLPYLISNRSPVILRLPNGMARRKKAFRFSNFVTDKKEFLPFVKNAWEVEIEGNMMYGEEVEANETFEYYVAMKDENNLLMQKSKMEWLKDGKKDVVTEMPKDIIVFPNKLSFEETVMMCKDVSEVKVKNAMFDIKDSKAPGPDGYTARFYKVVSEKFGFPEKMVKWIMVCVSTTKFSININGERECYFTGGRGLRQGDPMSPYPFTLVMEAFNLIIRRNINDNKEFKGLTKAEQKSILDIVPFAIGRLPVRFLRVHLLIKNINATDCKPLVEKVKDRASVFLLPKIVIYEINKLLKGFLWCQEELTRGKAKESWKSVCRPKEQDGSGIKNLQVWNEVLLIKQLWNVIAKNDTLWVNWINMKYLKGKSVWVVSAKASSAGWKEMLKLRDKSDILRIHNDTRDKAVWLDINGKENMFSVRQVWKDFNYDETSVDWYRIIWFAKNIPRHAYVVWMAIQNRLSTQDRISIWKANEVMQYVFCKQCLDSVEHLFFQCAYSKQIWKEA</sequence>
<accession>A0A6L2LA93</accession>
<dbReference type="InterPro" id="IPR036691">
    <property type="entry name" value="Endo/exonu/phosph_ase_sf"/>
</dbReference>
<evidence type="ECO:0000259" key="2">
    <source>
        <dbReference type="Pfam" id="PF13966"/>
    </source>
</evidence>
<proteinExistence type="predicted"/>
<feature type="compositionally biased region" description="Basic and acidic residues" evidence="1">
    <location>
        <begin position="33"/>
        <end position="44"/>
    </location>
</feature>
<dbReference type="EMBL" id="BKCJ010004035">
    <property type="protein sequence ID" value="GEU58636.1"/>
    <property type="molecule type" value="Genomic_DNA"/>
</dbReference>
<dbReference type="PANTHER" id="PTHR33116">
    <property type="entry name" value="REVERSE TRANSCRIPTASE ZINC-BINDING DOMAIN-CONTAINING PROTEIN-RELATED-RELATED"/>
    <property type="match status" value="1"/>
</dbReference>
<protein>
    <recommendedName>
        <fullName evidence="2">Reverse transcriptase zinc-binding domain-containing protein</fullName>
    </recommendedName>
</protein>
<feature type="compositionally biased region" description="Basic and acidic residues" evidence="1">
    <location>
        <begin position="13"/>
        <end position="25"/>
    </location>
</feature>
<gene>
    <name evidence="3" type="ORF">Tci_030614</name>
</gene>
<dbReference type="SUPFAM" id="SSF56219">
    <property type="entry name" value="DNase I-like"/>
    <property type="match status" value="1"/>
</dbReference>
<dbReference type="PANTHER" id="PTHR33116:SF76">
    <property type="entry name" value="DUF4283 DOMAIN-CONTAINING PROTEIN"/>
    <property type="match status" value="1"/>
</dbReference>
<name>A0A6L2LA93_TANCI</name>
<feature type="region of interest" description="Disordered" evidence="1">
    <location>
        <begin position="1"/>
        <end position="54"/>
    </location>
</feature>
<dbReference type="Pfam" id="PF13966">
    <property type="entry name" value="zf-RVT"/>
    <property type="match status" value="1"/>
</dbReference>
<feature type="domain" description="Reverse transcriptase zinc-binding" evidence="2">
    <location>
        <begin position="668"/>
        <end position="752"/>
    </location>
</feature>
<organism evidence="3">
    <name type="scientific">Tanacetum cinerariifolium</name>
    <name type="common">Dalmatian daisy</name>
    <name type="synonym">Chrysanthemum cinerariifolium</name>
    <dbReference type="NCBI Taxonomy" id="118510"/>
    <lineage>
        <taxon>Eukaryota</taxon>
        <taxon>Viridiplantae</taxon>
        <taxon>Streptophyta</taxon>
        <taxon>Embryophyta</taxon>
        <taxon>Tracheophyta</taxon>
        <taxon>Spermatophyta</taxon>
        <taxon>Magnoliopsida</taxon>
        <taxon>eudicotyledons</taxon>
        <taxon>Gunneridae</taxon>
        <taxon>Pentapetalae</taxon>
        <taxon>asterids</taxon>
        <taxon>campanulids</taxon>
        <taxon>Asterales</taxon>
        <taxon>Asteraceae</taxon>
        <taxon>Asteroideae</taxon>
        <taxon>Anthemideae</taxon>
        <taxon>Anthemidinae</taxon>
        <taxon>Tanacetum</taxon>
    </lineage>
</organism>
<evidence type="ECO:0000256" key="1">
    <source>
        <dbReference type="SAM" id="MobiDB-lite"/>
    </source>
</evidence>
<reference evidence="3" key="1">
    <citation type="journal article" date="2019" name="Sci. Rep.">
        <title>Draft genome of Tanacetum cinerariifolium, the natural source of mosquito coil.</title>
        <authorList>
            <person name="Yamashiro T."/>
            <person name="Shiraishi A."/>
            <person name="Satake H."/>
            <person name="Nakayama K."/>
        </authorList>
    </citation>
    <scope>NUCLEOTIDE SEQUENCE</scope>
</reference>
<dbReference type="Gene3D" id="3.60.10.10">
    <property type="entry name" value="Endonuclease/exonuclease/phosphatase"/>
    <property type="match status" value="1"/>
</dbReference>
<evidence type="ECO:0000313" key="3">
    <source>
        <dbReference type="EMBL" id="GEU58636.1"/>
    </source>
</evidence>